<keyword evidence="2" id="KW-0812">Transmembrane</keyword>
<evidence type="ECO:0000313" key="3">
    <source>
        <dbReference type="EMBL" id="KAK2948768.1"/>
    </source>
</evidence>
<feature type="region of interest" description="Disordered" evidence="1">
    <location>
        <begin position="1066"/>
        <end position="1097"/>
    </location>
</feature>
<evidence type="ECO:0000256" key="2">
    <source>
        <dbReference type="SAM" id="Phobius"/>
    </source>
</evidence>
<keyword evidence="2" id="KW-1133">Transmembrane helix</keyword>
<comment type="caution">
    <text evidence="3">The sequence shown here is derived from an EMBL/GenBank/DDBJ whole genome shotgun (WGS) entry which is preliminary data.</text>
</comment>
<protein>
    <submittedName>
        <fullName evidence="3">Uncharacterized protein</fullName>
    </submittedName>
</protein>
<accession>A0ABQ9XBX4</accession>
<sequence length="1097" mass="120682">MLGCVVSLTSSHLSGLTIRDVNTVGSVLCSNSSFSSLLHSPNTDSYPNEDPSIIDNDSSQGTVTKPDGSTVPFMENTKYEFDNTMGPSSVIFTNCRFTGDKDQPDVHPLSFYYYPGTISILSCSFENISSTGDDGGAVNVRASAHSDSVYFTARSSNFTSCSSTWSGGAMYIQVRDDVLIDSCQFEDCSAGDSYSAGGLFLEGYNCHADFVDCVFTICTAGGSGAGMHLDGYLDVSVVDSKFEHCGFHSGSLYVCGGGLCMNGDQSLTVERSHFIECSSRHAGGASRFEKSSEKSGETSDCYSGTTGAICIIRYNNGESLSFSHVLFDGNTVGDDTTFFTYYLRFMENTTKFADVAIMFFVFPVLPPLEFEDFFTTITPDSTGMIIGEYDSDSKKYVPERLMHDEFEKIGPLLTAKPTTRMNEKTGKIELEMEGKTPLPSQEYEVTVNGKDGTDTKFRMLFSDGTGTLVSGSESNLKYNTDYMIISIVGVVPESSSSRMTNDIEAPVAAWAFNLPATPNFLTFTTPKEPIITTPDTPSFSTLQDATAHLIESNPKSAFVVLHFDKEVCGSYDFVVLEDGKPVTLTITTKGCSKSGGTKEFKVIGDGKLLTHDTTYTIESLTPTPNTDSPTDVRMNDTITFHIPKSSFDSKKSMSVETKQLLGWLIPLVVCLMVAVILVVIIIIVLLRRRKQKKGEPSQKEMGAQEQVEIEEKMEVLEDDPTKNILHMEQRTHSAFDSSSVLPTNMNRSQERLDDQAEREWVEVMACSGGHNVSVVADYRTLYSVLHKEHREIGKRVIGLQIVNGLKAVLAKRPDSDVVTRLSSLRRIKDSRKRGREKQQSFALSQPHSFSRRKSKSTHRSKRTSLPFLAAYSDSSSYESDSSSSVTDAPPDPVTLFKRKLKKRFPGFKGEWTEVALPPQTRDELFAEAAPTIQALRIRTQFIPPDEIPDEVRSVQDHLLKMSAQSSLVSAALLSNLYAEAARQGNSTLLPQIVDIILLTADAASRTHYSRYLKEANLKQLMDRFDVPQRAGITVNHLPPPPDSYVPPVPHPEHQLQMVAPTVISHMNSGGNFSSRGSRGRAPANPNGRNKKYGRFGN</sequence>
<dbReference type="InterPro" id="IPR011050">
    <property type="entry name" value="Pectin_lyase_fold/virulence"/>
</dbReference>
<keyword evidence="2" id="KW-0472">Membrane</keyword>
<gene>
    <name evidence="3" type="ORF">BLNAU_16303</name>
</gene>
<dbReference type="EMBL" id="JARBJD010000169">
    <property type="protein sequence ID" value="KAK2948768.1"/>
    <property type="molecule type" value="Genomic_DNA"/>
</dbReference>
<feature type="region of interest" description="Disordered" evidence="1">
    <location>
        <begin position="37"/>
        <end position="69"/>
    </location>
</feature>
<dbReference type="SUPFAM" id="SSF51126">
    <property type="entry name" value="Pectin lyase-like"/>
    <property type="match status" value="1"/>
</dbReference>
<feature type="transmembrane region" description="Helical" evidence="2">
    <location>
        <begin position="660"/>
        <end position="686"/>
    </location>
</feature>
<proteinExistence type="predicted"/>
<evidence type="ECO:0000313" key="4">
    <source>
        <dbReference type="Proteomes" id="UP001281761"/>
    </source>
</evidence>
<feature type="region of interest" description="Disordered" evidence="1">
    <location>
        <begin position="828"/>
        <end position="861"/>
    </location>
</feature>
<feature type="compositionally biased region" description="Low complexity" evidence="1">
    <location>
        <begin position="1067"/>
        <end position="1080"/>
    </location>
</feature>
<dbReference type="Proteomes" id="UP001281761">
    <property type="component" value="Unassembled WGS sequence"/>
</dbReference>
<feature type="compositionally biased region" description="Basic residues" evidence="1">
    <location>
        <begin position="1088"/>
        <end position="1097"/>
    </location>
</feature>
<evidence type="ECO:0000256" key="1">
    <source>
        <dbReference type="SAM" id="MobiDB-lite"/>
    </source>
</evidence>
<organism evidence="3 4">
    <name type="scientific">Blattamonas nauphoetae</name>
    <dbReference type="NCBI Taxonomy" id="2049346"/>
    <lineage>
        <taxon>Eukaryota</taxon>
        <taxon>Metamonada</taxon>
        <taxon>Preaxostyla</taxon>
        <taxon>Oxymonadida</taxon>
        <taxon>Blattamonas</taxon>
    </lineage>
</organism>
<reference evidence="3 4" key="1">
    <citation type="journal article" date="2022" name="bioRxiv">
        <title>Genomics of Preaxostyla Flagellates Illuminates Evolutionary Transitions and the Path Towards Mitochondrial Loss.</title>
        <authorList>
            <person name="Novak L.V.F."/>
            <person name="Treitli S.C."/>
            <person name="Pyrih J."/>
            <person name="Halakuc P."/>
            <person name="Pipaliya S.V."/>
            <person name="Vacek V."/>
            <person name="Brzon O."/>
            <person name="Soukal P."/>
            <person name="Eme L."/>
            <person name="Dacks J.B."/>
            <person name="Karnkowska A."/>
            <person name="Elias M."/>
            <person name="Hampl V."/>
        </authorList>
    </citation>
    <scope>NUCLEOTIDE SEQUENCE [LARGE SCALE GENOMIC DNA]</scope>
    <source>
        <strain evidence="3">NAU3</strain>
        <tissue evidence="3">Gut</tissue>
    </source>
</reference>
<name>A0ABQ9XBX4_9EUKA</name>
<keyword evidence="4" id="KW-1185">Reference proteome</keyword>
<feature type="compositionally biased region" description="Basic residues" evidence="1">
    <location>
        <begin position="849"/>
        <end position="861"/>
    </location>
</feature>